<dbReference type="SUPFAM" id="SSF53850">
    <property type="entry name" value="Periplasmic binding protein-like II"/>
    <property type="match status" value="1"/>
</dbReference>
<dbReference type="Proteomes" id="UP000601027">
    <property type="component" value="Unassembled WGS sequence"/>
</dbReference>
<dbReference type="RefSeq" id="WP_203177240.1">
    <property type="nucleotide sequence ID" value="NZ_JAEVHM010000120.1"/>
</dbReference>
<keyword evidence="2" id="KW-1185">Reference proteome</keyword>
<protein>
    <submittedName>
        <fullName evidence="1">PhnD/SsuA/transferrin family substrate-binding protein</fullName>
    </submittedName>
</protein>
<dbReference type="PANTHER" id="PTHR35841">
    <property type="entry name" value="PHOSPHONATES-BINDING PERIPLASMIC PROTEIN"/>
    <property type="match status" value="1"/>
</dbReference>
<dbReference type="EMBL" id="JAEVHM010000120">
    <property type="protein sequence ID" value="MBM0234132.1"/>
    <property type="molecule type" value="Genomic_DNA"/>
</dbReference>
<gene>
    <name evidence="1" type="ORF">JNW91_21175</name>
</gene>
<organism evidence="1 2">
    <name type="scientific">Micromonospora parastrephiae</name>
    <dbReference type="NCBI Taxonomy" id="2806101"/>
    <lineage>
        <taxon>Bacteria</taxon>
        <taxon>Bacillati</taxon>
        <taxon>Actinomycetota</taxon>
        <taxon>Actinomycetes</taxon>
        <taxon>Micromonosporales</taxon>
        <taxon>Micromonosporaceae</taxon>
        <taxon>Micromonospora</taxon>
    </lineage>
</organism>
<evidence type="ECO:0000313" key="2">
    <source>
        <dbReference type="Proteomes" id="UP000601027"/>
    </source>
</evidence>
<dbReference type="Gene3D" id="3.40.190.10">
    <property type="entry name" value="Periplasmic binding protein-like II"/>
    <property type="match status" value="1"/>
</dbReference>
<accession>A0ABS1XXY9</accession>
<proteinExistence type="predicted"/>
<dbReference type="Pfam" id="PF12974">
    <property type="entry name" value="Phosphonate-bd"/>
    <property type="match status" value="1"/>
</dbReference>
<comment type="caution">
    <text evidence="1">The sequence shown here is derived from an EMBL/GenBank/DDBJ whole genome shotgun (WGS) entry which is preliminary data.</text>
</comment>
<sequence length="281" mass="29998">MPAPSVLLGAVAYDPKVVTIWEGFRAWLRGRGLAFDFVLYSHYERQVEDLVAGRIDAAWNSPLAWLRAQRLAAAGGGAVSALTMRDTDRDLTSVVVVRADSPVRRVEDLAGMVVATGAVDSPQATLIPLGHLAAAGVQVDVRRFDVGVGLHGDHIGGEREAARALAAGEVDAACMIDANHLLFVQEGTLPPEGTRIVAQTGRYDHCNMTVREPTSDGVRLFGTLLRGMSYADPQVRPLLDLEGLTAWEDGRTTGYAALAEAVDASGFYAADGRVTASDYRP</sequence>
<evidence type="ECO:0000313" key="1">
    <source>
        <dbReference type="EMBL" id="MBM0234132.1"/>
    </source>
</evidence>
<dbReference type="PANTHER" id="PTHR35841:SF1">
    <property type="entry name" value="PHOSPHONATES-BINDING PERIPLASMIC PROTEIN"/>
    <property type="match status" value="1"/>
</dbReference>
<reference evidence="1 2" key="1">
    <citation type="submission" date="2021-01" db="EMBL/GenBank/DDBJ databases">
        <title>Draft genome sequence of Micromonospora sp. strain STR1_7.</title>
        <authorList>
            <person name="Karlyshev A."/>
            <person name="Jawad R."/>
        </authorList>
    </citation>
    <scope>NUCLEOTIDE SEQUENCE [LARGE SCALE GENOMIC DNA]</scope>
    <source>
        <strain evidence="1 2">STR1-7</strain>
    </source>
</reference>
<name>A0ABS1XXY9_9ACTN</name>